<keyword evidence="1" id="KW-0472">Membrane</keyword>
<feature type="transmembrane region" description="Helical" evidence="1">
    <location>
        <begin position="270"/>
        <end position="295"/>
    </location>
</feature>
<gene>
    <name evidence="3" type="ORF">NLJ89_g746</name>
</gene>
<dbReference type="EMBL" id="JANKHO010000033">
    <property type="protein sequence ID" value="KAJ3517046.1"/>
    <property type="molecule type" value="Genomic_DNA"/>
</dbReference>
<organism evidence="3 4">
    <name type="scientific">Agrocybe chaxingu</name>
    <dbReference type="NCBI Taxonomy" id="84603"/>
    <lineage>
        <taxon>Eukaryota</taxon>
        <taxon>Fungi</taxon>
        <taxon>Dikarya</taxon>
        <taxon>Basidiomycota</taxon>
        <taxon>Agaricomycotina</taxon>
        <taxon>Agaricomycetes</taxon>
        <taxon>Agaricomycetidae</taxon>
        <taxon>Agaricales</taxon>
        <taxon>Agaricineae</taxon>
        <taxon>Strophariaceae</taxon>
        <taxon>Agrocybe</taxon>
    </lineage>
</organism>
<dbReference type="InterPro" id="IPR045340">
    <property type="entry name" value="DUF6533"/>
</dbReference>
<dbReference type="AlphaFoldDB" id="A0A9W8TFL3"/>
<name>A0A9W8TFL3_9AGAR</name>
<dbReference type="Pfam" id="PF20151">
    <property type="entry name" value="DUF6533"/>
    <property type="match status" value="1"/>
</dbReference>
<evidence type="ECO:0000256" key="1">
    <source>
        <dbReference type="SAM" id="Phobius"/>
    </source>
</evidence>
<keyword evidence="1" id="KW-1133">Transmembrane helix</keyword>
<feature type="transmembrane region" description="Helical" evidence="1">
    <location>
        <begin position="226"/>
        <end position="249"/>
    </location>
</feature>
<evidence type="ECO:0000313" key="3">
    <source>
        <dbReference type="EMBL" id="KAJ3517046.1"/>
    </source>
</evidence>
<feature type="transmembrane region" description="Helical" evidence="1">
    <location>
        <begin position="107"/>
        <end position="127"/>
    </location>
</feature>
<reference evidence="3" key="1">
    <citation type="submission" date="2022-07" db="EMBL/GenBank/DDBJ databases">
        <title>Genome Sequence of Agrocybe chaxingu.</title>
        <authorList>
            <person name="Buettner E."/>
        </authorList>
    </citation>
    <scope>NUCLEOTIDE SEQUENCE</scope>
    <source>
        <strain evidence="3">MP-N11</strain>
    </source>
</reference>
<protein>
    <recommendedName>
        <fullName evidence="2">DUF6533 domain-containing protein</fullName>
    </recommendedName>
</protein>
<dbReference type="OrthoDB" id="3258294at2759"/>
<feature type="transmembrane region" description="Helical" evidence="1">
    <location>
        <begin position="147"/>
        <end position="168"/>
    </location>
</feature>
<evidence type="ECO:0000313" key="4">
    <source>
        <dbReference type="Proteomes" id="UP001148786"/>
    </source>
</evidence>
<comment type="caution">
    <text evidence="3">The sequence shown here is derived from an EMBL/GenBank/DDBJ whole genome shotgun (WGS) entry which is preliminary data.</text>
</comment>
<sequence length="310" mass="35317">MSFKRRTPIRYKKIASEKAVLRRKLSSFHHLTDYCELGFSHNDQLTPSNAMGLSNSDFIRLYESNLIPLRVVLASLVWVLHDYFVTLEDEVEYIWSQKRSLGKFMFLWVRYYTIFLVAFDTLQIHTFAIPGVASDKLCVAADPVTRLAGAISLWSVEVIMQLRIYALFNRSKHIALFNAVLFLTSIGIFLWIMIVNAMKRGKAISQALHLPLPGCPVINGGTGWSLWIAPTVFEFVLFLFVLYKSIVSVSARIRLNQRVSLTAVLLQENILYFFSVACLLIFNNLMVVGATHIPWFGFGDRDMPHANPSS</sequence>
<keyword evidence="1" id="KW-0812">Transmembrane</keyword>
<feature type="domain" description="DUF6533" evidence="2">
    <location>
        <begin position="72"/>
        <end position="115"/>
    </location>
</feature>
<evidence type="ECO:0000259" key="2">
    <source>
        <dbReference type="Pfam" id="PF20151"/>
    </source>
</evidence>
<feature type="transmembrane region" description="Helical" evidence="1">
    <location>
        <begin position="175"/>
        <end position="194"/>
    </location>
</feature>
<dbReference type="Proteomes" id="UP001148786">
    <property type="component" value="Unassembled WGS sequence"/>
</dbReference>
<keyword evidence="4" id="KW-1185">Reference proteome</keyword>
<proteinExistence type="predicted"/>
<accession>A0A9W8TFL3</accession>